<organism evidence="1 2">
    <name type="scientific">Hibiscus sabdariffa</name>
    <name type="common">roselle</name>
    <dbReference type="NCBI Taxonomy" id="183260"/>
    <lineage>
        <taxon>Eukaryota</taxon>
        <taxon>Viridiplantae</taxon>
        <taxon>Streptophyta</taxon>
        <taxon>Embryophyta</taxon>
        <taxon>Tracheophyta</taxon>
        <taxon>Spermatophyta</taxon>
        <taxon>Magnoliopsida</taxon>
        <taxon>eudicotyledons</taxon>
        <taxon>Gunneridae</taxon>
        <taxon>Pentapetalae</taxon>
        <taxon>rosids</taxon>
        <taxon>malvids</taxon>
        <taxon>Malvales</taxon>
        <taxon>Malvaceae</taxon>
        <taxon>Malvoideae</taxon>
        <taxon>Hibiscus</taxon>
    </lineage>
</organism>
<dbReference type="Proteomes" id="UP001472677">
    <property type="component" value="Unassembled WGS sequence"/>
</dbReference>
<reference evidence="1 2" key="1">
    <citation type="journal article" date="2024" name="G3 (Bethesda)">
        <title>Genome assembly of Hibiscus sabdariffa L. provides insights into metabolisms of medicinal natural products.</title>
        <authorList>
            <person name="Kim T."/>
        </authorList>
    </citation>
    <scope>NUCLEOTIDE SEQUENCE [LARGE SCALE GENOMIC DNA]</scope>
    <source>
        <strain evidence="1">TK-2024</strain>
        <tissue evidence="1">Old leaves</tissue>
    </source>
</reference>
<accession>A0ABR2FWC3</accession>
<keyword evidence="2" id="KW-1185">Reference proteome</keyword>
<proteinExistence type="predicted"/>
<dbReference type="EMBL" id="JBBPBM010000004">
    <property type="protein sequence ID" value="KAK8588551.1"/>
    <property type="molecule type" value="Genomic_DNA"/>
</dbReference>
<sequence>MQAQVPLVVTSQRVIVNDSGSDQQHREKLILNRKKTRTGKASYWIRSLTATPISLESASSSKEQFFSYCRNFRGRTVGFRK</sequence>
<evidence type="ECO:0000313" key="2">
    <source>
        <dbReference type="Proteomes" id="UP001472677"/>
    </source>
</evidence>
<name>A0ABR2FWC3_9ROSI</name>
<protein>
    <submittedName>
        <fullName evidence="1">Uncharacterized protein</fullName>
    </submittedName>
</protein>
<evidence type="ECO:0000313" key="1">
    <source>
        <dbReference type="EMBL" id="KAK8588551.1"/>
    </source>
</evidence>
<comment type="caution">
    <text evidence="1">The sequence shown here is derived from an EMBL/GenBank/DDBJ whole genome shotgun (WGS) entry which is preliminary data.</text>
</comment>
<gene>
    <name evidence="1" type="ORF">V6N12_022980</name>
</gene>